<comment type="caution">
    <text evidence="2">The sequence shown here is derived from an EMBL/GenBank/DDBJ whole genome shotgun (WGS) entry which is preliminary data.</text>
</comment>
<dbReference type="EMBL" id="BGZK01000055">
    <property type="protein sequence ID" value="GBP13069.1"/>
    <property type="molecule type" value="Genomic_DNA"/>
</dbReference>
<organism evidence="2 3">
    <name type="scientific">Eumeta variegata</name>
    <name type="common">Bagworm moth</name>
    <name type="synonym">Eumeta japonica</name>
    <dbReference type="NCBI Taxonomy" id="151549"/>
    <lineage>
        <taxon>Eukaryota</taxon>
        <taxon>Metazoa</taxon>
        <taxon>Ecdysozoa</taxon>
        <taxon>Arthropoda</taxon>
        <taxon>Hexapoda</taxon>
        <taxon>Insecta</taxon>
        <taxon>Pterygota</taxon>
        <taxon>Neoptera</taxon>
        <taxon>Endopterygota</taxon>
        <taxon>Lepidoptera</taxon>
        <taxon>Glossata</taxon>
        <taxon>Ditrysia</taxon>
        <taxon>Tineoidea</taxon>
        <taxon>Psychidae</taxon>
        <taxon>Oiketicinae</taxon>
        <taxon>Eumeta</taxon>
    </lineage>
</organism>
<reference evidence="2 3" key="1">
    <citation type="journal article" date="2019" name="Commun. Biol.">
        <title>The bagworm genome reveals a unique fibroin gene that provides high tensile strength.</title>
        <authorList>
            <person name="Kono N."/>
            <person name="Nakamura H."/>
            <person name="Ohtoshi R."/>
            <person name="Tomita M."/>
            <person name="Numata K."/>
            <person name="Arakawa K."/>
        </authorList>
    </citation>
    <scope>NUCLEOTIDE SEQUENCE [LARGE SCALE GENOMIC DNA]</scope>
</reference>
<keyword evidence="3" id="KW-1185">Reference proteome</keyword>
<protein>
    <submittedName>
        <fullName evidence="2">Uncharacterized protein</fullName>
    </submittedName>
</protein>
<dbReference type="Proteomes" id="UP000299102">
    <property type="component" value="Unassembled WGS sequence"/>
</dbReference>
<evidence type="ECO:0000313" key="3">
    <source>
        <dbReference type="Proteomes" id="UP000299102"/>
    </source>
</evidence>
<feature type="region of interest" description="Disordered" evidence="1">
    <location>
        <begin position="130"/>
        <end position="157"/>
    </location>
</feature>
<feature type="compositionally biased region" description="Polar residues" evidence="1">
    <location>
        <begin position="137"/>
        <end position="157"/>
    </location>
</feature>
<evidence type="ECO:0000313" key="2">
    <source>
        <dbReference type="EMBL" id="GBP13069.1"/>
    </source>
</evidence>
<accession>A0A4C1TEX3</accession>
<name>A0A4C1TEX3_EUMVA</name>
<proteinExistence type="predicted"/>
<gene>
    <name evidence="2" type="ORF">EVAR_93045_1</name>
</gene>
<sequence>MRSGEKATRKSNSAVEYVTNSTPRRTAARAQGHAINAVPTKEMLQITNTCQPPSVGFSGCYALLLALEDESGSEERNSGLTGVKRHHKFQYDIRRICGANRAQQLAGAYLWCGDDFGYCTARTPLMEIHEKTDSKSPARQRGTTPLITLTSSRLGAA</sequence>
<evidence type="ECO:0000256" key="1">
    <source>
        <dbReference type="SAM" id="MobiDB-lite"/>
    </source>
</evidence>
<dbReference type="AlphaFoldDB" id="A0A4C1TEX3"/>